<comment type="caution">
    <text evidence="1">The sequence shown here is derived from an EMBL/GenBank/DDBJ whole genome shotgun (WGS) entry which is preliminary data.</text>
</comment>
<dbReference type="Proteomes" id="UP000688137">
    <property type="component" value="Unassembled WGS sequence"/>
</dbReference>
<dbReference type="AlphaFoldDB" id="A0A8S1Q4V1"/>
<evidence type="ECO:0000313" key="1">
    <source>
        <dbReference type="EMBL" id="CAD8110303.1"/>
    </source>
</evidence>
<proteinExistence type="predicted"/>
<accession>A0A8S1Q4V1</accession>
<sequence>MQQFLVVLFVNYIFRGQSIIHKGEYSHGNKIGLWEEIRLCCDKRRLKIGEKIYD</sequence>
<reference evidence="1" key="1">
    <citation type="submission" date="2021-01" db="EMBL/GenBank/DDBJ databases">
        <authorList>
            <consortium name="Genoscope - CEA"/>
            <person name="William W."/>
        </authorList>
    </citation>
    <scope>NUCLEOTIDE SEQUENCE</scope>
</reference>
<keyword evidence="2" id="KW-1185">Reference proteome</keyword>
<dbReference type="EMBL" id="CAJJDM010000147">
    <property type="protein sequence ID" value="CAD8110303.1"/>
    <property type="molecule type" value="Genomic_DNA"/>
</dbReference>
<organism evidence="1 2">
    <name type="scientific">Paramecium primaurelia</name>
    <dbReference type="NCBI Taxonomy" id="5886"/>
    <lineage>
        <taxon>Eukaryota</taxon>
        <taxon>Sar</taxon>
        <taxon>Alveolata</taxon>
        <taxon>Ciliophora</taxon>
        <taxon>Intramacronucleata</taxon>
        <taxon>Oligohymenophorea</taxon>
        <taxon>Peniculida</taxon>
        <taxon>Parameciidae</taxon>
        <taxon>Paramecium</taxon>
    </lineage>
</organism>
<name>A0A8S1Q4V1_PARPR</name>
<evidence type="ECO:0000313" key="2">
    <source>
        <dbReference type="Proteomes" id="UP000688137"/>
    </source>
</evidence>
<gene>
    <name evidence="1" type="ORF">PPRIM_AZ9-3.1.T1430118</name>
</gene>
<protein>
    <submittedName>
        <fullName evidence="1">Uncharacterized protein</fullName>
    </submittedName>
</protein>